<name>A0A085Z803_9FLAO</name>
<dbReference type="PROSITE" id="PS01124">
    <property type="entry name" value="HTH_ARAC_FAMILY_2"/>
    <property type="match status" value="1"/>
</dbReference>
<dbReference type="OrthoDB" id="9793451at2"/>
<dbReference type="STRING" id="236814.IX39_07985"/>
<proteinExistence type="predicted"/>
<organism evidence="5 6">
    <name type="scientific">Chryseobacterium formosense</name>
    <dbReference type="NCBI Taxonomy" id="236814"/>
    <lineage>
        <taxon>Bacteria</taxon>
        <taxon>Pseudomonadati</taxon>
        <taxon>Bacteroidota</taxon>
        <taxon>Flavobacteriia</taxon>
        <taxon>Flavobacteriales</taxon>
        <taxon>Weeksellaceae</taxon>
        <taxon>Chryseobacterium group</taxon>
        <taxon>Chryseobacterium</taxon>
    </lineage>
</organism>
<feature type="domain" description="HTH araC/xylS-type" evidence="4">
    <location>
        <begin position="174"/>
        <end position="272"/>
    </location>
</feature>
<dbReference type="GO" id="GO:0003700">
    <property type="term" value="F:DNA-binding transcription factor activity"/>
    <property type="evidence" value="ECO:0007669"/>
    <property type="project" value="InterPro"/>
</dbReference>
<dbReference type="eggNOG" id="COG2207">
    <property type="taxonomic scope" value="Bacteria"/>
</dbReference>
<keyword evidence="1" id="KW-0805">Transcription regulation</keyword>
<reference evidence="5 6" key="1">
    <citation type="submission" date="2014-07" db="EMBL/GenBank/DDBJ databases">
        <title>Genome of Chryseobacterium formosense LMG 24722.</title>
        <authorList>
            <person name="Pipes S.E."/>
            <person name="Stropko S.J."/>
            <person name="Newman J.D."/>
        </authorList>
    </citation>
    <scope>NUCLEOTIDE SEQUENCE [LARGE SCALE GENOMIC DNA]</scope>
    <source>
        <strain evidence="5 6">LMG 24722</strain>
    </source>
</reference>
<dbReference type="SMART" id="SM00342">
    <property type="entry name" value="HTH_ARAC"/>
    <property type="match status" value="1"/>
</dbReference>
<dbReference type="InterPro" id="IPR018060">
    <property type="entry name" value="HTH_AraC"/>
</dbReference>
<dbReference type="PANTHER" id="PTHR43280:SF32">
    <property type="entry name" value="TRANSCRIPTIONAL REGULATORY PROTEIN"/>
    <property type="match status" value="1"/>
</dbReference>
<keyword evidence="6" id="KW-1185">Reference proteome</keyword>
<gene>
    <name evidence="5" type="ORF">IX39_07985</name>
</gene>
<evidence type="ECO:0000256" key="3">
    <source>
        <dbReference type="ARBA" id="ARBA00023163"/>
    </source>
</evidence>
<keyword evidence="2" id="KW-0238">DNA-binding</keyword>
<dbReference type="Gene3D" id="1.10.10.60">
    <property type="entry name" value="Homeodomain-like"/>
    <property type="match status" value="1"/>
</dbReference>
<accession>A0A085Z803</accession>
<dbReference type="InterPro" id="IPR009057">
    <property type="entry name" value="Homeodomain-like_sf"/>
</dbReference>
<sequence length="280" mass="32406">MIRILTEQIFVENVNLGDSFHPSTLAFMCVYEGEISVDINNISRKCNRGNLLLLSPNNLYRIESYTENLKLFVLSFDRERLKSQINFKFNRYDVYQVAQLENKHTLEINNLEFDYLKQLLTLANYYSASNTDHKFKNEVLTGIVTSVIYIITSFLLVNESSSPQKNLRKEEITISFLELVSRHFKEKKELSFYAESLLISVKYLSNCVREITKSPPTSFIADALMNEAKVMLLHPNNTVGMIAGELGFSDQYSFGKFFKKHTGLSPLNFRKHNHLIDPIF</sequence>
<dbReference type="Proteomes" id="UP000028713">
    <property type="component" value="Unassembled WGS sequence"/>
</dbReference>
<evidence type="ECO:0000313" key="6">
    <source>
        <dbReference type="Proteomes" id="UP000028713"/>
    </source>
</evidence>
<keyword evidence="3" id="KW-0804">Transcription</keyword>
<evidence type="ECO:0000256" key="2">
    <source>
        <dbReference type="ARBA" id="ARBA00023125"/>
    </source>
</evidence>
<dbReference type="PANTHER" id="PTHR43280">
    <property type="entry name" value="ARAC-FAMILY TRANSCRIPTIONAL REGULATOR"/>
    <property type="match status" value="1"/>
</dbReference>
<dbReference type="Pfam" id="PF12833">
    <property type="entry name" value="HTH_18"/>
    <property type="match status" value="1"/>
</dbReference>
<evidence type="ECO:0000259" key="4">
    <source>
        <dbReference type="PROSITE" id="PS01124"/>
    </source>
</evidence>
<evidence type="ECO:0000313" key="5">
    <source>
        <dbReference type="EMBL" id="KFF00567.1"/>
    </source>
</evidence>
<dbReference type="SUPFAM" id="SSF46689">
    <property type="entry name" value="Homeodomain-like"/>
    <property type="match status" value="1"/>
</dbReference>
<protein>
    <recommendedName>
        <fullName evidence="4">HTH araC/xylS-type domain-containing protein</fullName>
    </recommendedName>
</protein>
<dbReference type="GO" id="GO:0043565">
    <property type="term" value="F:sequence-specific DNA binding"/>
    <property type="evidence" value="ECO:0007669"/>
    <property type="project" value="InterPro"/>
</dbReference>
<evidence type="ECO:0000256" key="1">
    <source>
        <dbReference type="ARBA" id="ARBA00023015"/>
    </source>
</evidence>
<dbReference type="RefSeq" id="WP_051882693.1">
    <property type="nucleotide sequence ID" value="NZ_FPAP01000001.1"/>
</dbReference>
<comment type="caution">
    <text evidence="5">The sequence shown here is derived from an EMBL/GenBank/DDBJ whole genome shotgun (WGS) entry which is preliminary data.</text>
</comment>
<dbReference type="AlphaFoldDB" id="A0A085Z803"/>
<dbReference type="EMBL" id="JPRP01000001">
    <property type="protein sequence ID" value="KFF00567.1"/>
    <property type="molecule type" value="Genomic_DNA"/>
</dbReference>